<dbReference type="GO" id="GO:0008168">
    <property type="term" value="F:methyltransferase activity"/>
    <property type="evidence" value="ECO:0007669"/>
    <property type="project" value="UniProtKB-KW"/>
</dbReference>
<gene>
    <name evidence="4" type="ORF">DCMF_20245</name>
</gene>
<comment type="similarity">
    <text evidence="1">Belongs to the trimethylamine methyltransferase family.</text>
</comment>
<dbReference type="GO" id="GO:0032259">
    <property type="term" value="P:methylation"/>
    <property type="evidence" value="ECO:0007669"/>
    <property type="project" value="UniProtKB-KW"/>
</dbReference>
<dbReference type="OrthoDB" id="9821145at2"/>
<dbReference type="AlphaFoldDB" id="A0A3G1KX48"/>
<dbReference type="InterPro" id="IPR010426">
    <property type="entry name" value="MTTB_MeTrfase"/>
</dbReference>
<evidence type="ECO:0000313" key="4">
    <source>
        <dbReference type="EMBL" id="ATW26785.1"/>
    </source>
</evidence>
<evidence type="ECO:0008006" key="6">
    <source>
        <dbReference type="Google" id="ProtNLM"/>
    </source>
</evidence>
<organism evidence="4 5">
    <name type="scientific">Formimonas warabiya</name>
    <dbReference type="NCBI Taxonomy" id="1761012"/>
    <lineage>
        <taxon>Bacteria</taxon>
        <taxon>Bacillati</taxon>
        <taxon>Bacillota</taxon>
        <taxon>Clostridia</taxon>
        <taxon>Eubacteriales</taxon>
        <taxon>Peptococcaceae</taxon>
        <taxon>Candidatus Formimonas</taxon>
    </lineage>
</organism>
<protein>
    <recommendedName>
        <fullName evidence="6">Trimethylamine methyltransferase</fullName>
    </recommendedName>
</protein>
<dbReference type="EMBL" id="CP017634">
    <property type="protein sequence ID" value="ATW26785.1"/>
    <property type="molecule type" value="Genomic_DNA"/>
</dbReference>
<dbReference type="Proteomes" id="UP000323521">
    <property type="component" value="Chromosome"/>
</dbReference>
<evidence type="ECO:0000313" key="5">
    <source>
        <dbReference type="Proteomes" id="UP000323521"/>
    </source>
</evidence>
<keyword evidence="3" id="KW-0808">Transferase</keyword>
<evidence type="ECO:0000256" key="2">
    <source>
        <dbReference type="ARBA" id="ARBA00022603"/>
    </source>
</evidence>
<keyword evidence="5" id="KW-1185">Reference proteome</keyword>
<dbReference type="KEGG" id="fwa:DCMF_20245"/>
<evidence type="ECO:0000256" key="3">
    <source>
        <dbReference type="ARBA" id="ARBA00022679"/>
    </source>
</evidence>
<dbReference type="Pfam" id="PF06253">
    <property type="entry name" value="MTTB"/>
    <property type="match status" value="1"/>
</dbReference>
<dbReference type="InterPro" id="IPR038601">
    <property type="entry name" value="MttB-like_sf"/>
</dbReference>
<sequence length="451" mass="49375">MFKVNFHAQVNPAFTLLSEDQVYRIHLASLEILEHTGVMIESERVLNMLKEAGCLVKGNLVKLPAAIVEKAVESAPERAVLADMDGRRSVFLEKNVVNFGVRIGQKYFYDAEKKETRQAVLEDAENMAKVCEVMEHINFVSSQAEPEKAFGQFQAIRKYTKKPILQYGSDVSSLKNILELACDWAGGREELKRNPNMAVYLSSDAPLTISAQNSEMLILSAEYGVPAIYDNGIIPGVNAPGSLAGAVALANAGVLTALTVHQLTAKGAPFIMGISAHEENDGGELTSGGPDVCLIQTAAGHLSRFYRIPSYGKFGGTDACTCDQQAALEATFSTQSAAQAGTNMSDCTGMGRPGNLEHLIMVNEIIGMTNHFYKGAEISEDTVPMELINEVGHGGHFLLADHTMKHYKSATFYPRYMNRQNFMIWEKEDGKDMLQKLTIKSQRILKSALRG</sequence>
<name>A0A3G1KX48_FORW1</name>
<accession>A0A3G1KX48</accession>
<reference evidence="4 5" key="1">
    <citation type="submission" date="2016-10" db="EMBL/GenBank/DDBJ databases">
        <title>Complete Genome Sequence of Peptococcaceae strain DCMF.</title>
        <authorList>
            <person name="Edwards R.J."/>
            <person name="Holland S.I."/>
            <person name="Deshpande N.P."/>
            <person name="Wong Y.K."/>
            <person name="Ertan H."/>
            <person name="Manefield M."/>
            <person name="Russell T.L."/>
            <person name="Lee M.J."/>
        </authorList>
    </citation>
    <scope>NUCLEOTIDE SEQUENCE [LARGE SCALE GENOMIC DNA]</scope>
    <source>
        <strain evidence="4 5">DCMF</strain>
    </source>
</reference>
<proteinExistence type="inferred from homology"/>
<dbReference type="GO" id="GO:0015948">
    <property type="term" value="P:methanogenesis"/>
    <property type="evidence" value="ECO:0007669"/>
    <property type="project" value="InterPro"/>
</dbReference>
<evidence type="ECO:0000256" key="1">
    <source>
        <dbReference type="ARBA" id="ARBA00007137"/>
    </source>
</evidence>
<dbReference type="Gene3D" id="3.20.20.480">
    <property type="entry name" value="Trimethylamine methyltransferase-like"/>
    <property type="match status" value="1"/>
</dbReference>
<keyword evidence="2" id="KW-0489">Methyltransferase</keyword>
<dbReference type="RefSeq" id="WP_148136106.1">
    <property type="nucleotide sequence ID" value="NZ_CP017634.1"/>
</dbReference>